<sequence>MKRSVTGESRRPAVFPRRVTVASGGESRHSGGIPAVVWRRRKAVNATATTFGAVRKTHARAEAKLPEALAASSGLRLRRGWWLRLRIDKGNMMVALHARDPQRLERYGRFTERPKTKLKRVPVSGDSQAWRSLGVRWFRRSLVAPLQRFPIFSCS</sequence>
<dbReference type="Proteomes" id="UP000266723">
    <property type="component" value="Unassembled WGS sequence"/>
</dbReference>
<organism evidence="1 2">
    <name type="scientific">Brassica cretica</name>
    <name type="common">Mustard</name>
    <dbReference type="NCBI Taxonomy" id="69181"/>
    <lineage>
        <taxon>Eukaryota</taxon>
        <taxon>Viridiplantae</taxon>
        <taxon>Streptophyta</taxon>
        <taxon>Embryophyta</taxon>
        <taxon>Tracheophyta</taxon>
        <taxon>Spermatophyta</taxon>
        <taxon>Magnoliopsida</taxon>
        <taxon>eudicotyledons</taxon>
        <taxon>Gunneridae</taxon>
        <taxon>Pentapetalae</taxon>
        <taxon>rosids</taxon>
        <taxon>malvids</taxon>
        <taxon>Brassicales</taxon>
        <taxon>Brassicaceae</taxon>
        <taxon>Brassiceae</taxon>
        <taxon>Brassica</taxon>
    </lineage>
</organism>
<name>A0ABQ7D7V1_BRACR</name>
<protein>
    <submittedName>
        <fullName evidence="1">Uncharacterized protein</fullName>
    </submittedName>
</protein>
<comment type="caution">
    <text evidence="1">The sequence shown here is derived from an EMBL/GenBank/DDBJ whole genome shotgun (WGS) entry which is preliminary data.</text>
</comment>
<reference evidence="1 2" key="1">
    <citation type="journal article" date="2020" name="BMC Genomics">
        <title>Intraspecific diversification of the crop wild relative Brassica cretica Lam. using demographic model selection.</title>
        <authorList>
            <person name="Kioukis A."/>
            <person name="Michalopoulou V.A."/>
            <person name="Briers L."/>
            <person name="Pirintsos S."/>
            <person name="Studholme D.J."/>
            <person name="Pavlidis P."/>
            <person name="Sarris P.F."/>
        </authorList>
    </citation>
    <scope>NUCLEOTIDE SEQUENCE [LARGE SCALE GENOMIC DNA]</scope>
    <source>
        <strain evidence="2">cv. PFS-1207/04</strain>
    </source>
</reference>
<dbReference type="EMBL" id="QGKV02000759">
    <property type="protein sequence ID" value="KAF3567871.1"/>
    <property type="molecule type" value="Genomic_DNA"/>
</dbReference>
<proteinExistence type="predicted"/>
<gene>
    <name evidence="1" type="ORF">DY000_02016854</name>
</gene>
<accession>A0ABQ7D7V1</accession>
<evidence type="ECO:0000313" key="1">
    <source>
        <dbReference type="EMBL" id="KAF3567871.1"/>
    </source>
</evidence>
<evidence type="ECO:0000313" key="2">
    <source>
        <dbReference type="Proteomes" id="UP000266723"/>
    </source>
</evidence>
<keyword evidence="2" id="KW-1185">Reference proteome</keyword>